<keyword evidence="1" id="KW-0472">Membrane</keyword>
<keyword evidence="1" id="KW-0812">Transmembrane</keyword>
<feature type="transmembrane region" description="Helical" evidence="1">
    <location>
        <begin position="95"/>
        <end position="120"/>
    </location>
</feature>
<feature type="transmembrane region" description="Helical" evidence="1">
    <location>
        <begin position="141"/>
        <end position="164"/>
    </location>
</feature>
<feature type="transmembrane region" description="Helical" evidence="1">
    <location>
        <begin position="211"/>
        <end position="238"/>
    </location>
</feature>
<feature type="transmembrane region" description="Helical" evidence="1">
    <location>
        <begin position="55"/>
        <end position="75"/>
    </location>
</feature>
<dbReference type="Proteomes" id="UP000257039">
    <property type="component" value="Unassembled WGS sequence"/>
</dbReference>
<reference evidence="2 3" key="1">
    <citation type="submission" date="2017-04" db="EMBL/GenBank/DDBJ databases">
        <title>Draft genome sequence of Zooshikella ganghwensis VG4 isolated from Red Sea sediments.</title>
        <authorList>
            <person name="Rehman Z."/>
            <person name="Alam I."/>
            <person name="Kamau A."/>
            <person name="Bajic V."/>
            <person name="Leiknes T."/>
        </authorList>
    </citation>
    <scope>NUCLEOTIDE SEQUENCE [LARGE SCALE GENOMIC DNA]</scope>
    <source>
        <strain evidence="2 3">VG4</strain>
    </source>
</reference>
<name>A0A4P9VLZ1_9GAMM</name>
<proteinExistence type="predicted"/>
<gene>
    <name evidence="2" type="ORF">B9G39_10710</name>
</gene>
<keyword evidence="1" id="KW-1133">Transmembrane helix</keyword>
<evidence type="ECO:0008006" key="4">
    <source>
        <dbReference type="Google" id="ProtNLM"/>
    </source>
</evidence>
<keyword evidence="3" id="KW-1185">Reference proteome</keyword>
<sequence length="256" mass="29904">MINRFYHPPEASLLEPPTSSPEKHHSVPWYALLGALFLPSRFFKVYSMCRFPKLVFVASWLLGMTVMVDIINRQMLEIQLGGPFSYWQTIMTQWFWYWLCVAAVGLPIGIIVLSLGCYWVRWGIIFCGTHLKPSYSIMAQTFAKELFILPSLITSLPIMLLTIYESCRYSMYIDAWAHPVYIVEYGLVVLPAWSIWITYQGVRTFYRQQGWRAVCWFLVLPGCFYLSSLFAMLMITLLQIQPERLPFQTVLFQMVL</sequence>
<evidence type="ECO:0000256" key="1">
    <source>
        <dbReference type="SAM" id="Phobius"/>
    </source>
</evidence>
<organism evidence="2 3">
    <name type="scientific">Zooshikella ganghwensis</name>
    <dbReference type="NCBI Taxonomy" id="202772"/>
    <lineage>
        <taxon>Bacteria</taxon>
        <taxon>Pseudomonadati</taxon>
        <taxon>Pseudomonadota</taxon>
        <taxon>Gammaproteobacteria</taxon>
        <taxon>Oceanospirillales</taxon>
        <taxon>Zooshikellaceae</taxon>
        <taxon>Zooshikella</taxon>
    </lineage>
</organism>
<feature type="transmembrane region" description="Helical" evidence="1">
    <location>
        <begin position="176"/>
        <end position="199"/>
    </location>
</feature>
<dbReference type="RefSeq" id="WP_094787113.1">
    <property type="nucleotide sequence ID" value="NZ_NDXW01000001.1"/>
</dbReference>
<dbReference type="EMBL" id="NDXW01000001">
    <property type="protein sequence ID" value="RDH43876.1"/>
    <property type="molecule type" value="Genomic_DNA"/>
</dbReference>
<protein>
    <recommendedName>
        <fullName evidence="4">Yip1 domain-containing protein</fullName>
    </recommendedName>
</protein>
<accession>A0A4P9VLZ1</accession>
<evidence type="ECO:0000313" key="2">
    <source>
        <dbReference type="EMBL" id="RDH43876.1"/>
    </source>
</evidence>
<comment type="caution">
    <text evidence="2">The sequence shown here is derived from an EMBL/GenBank/DDBJ whole genome shotgun (WGS) entry which is preliminary data.</text>
</comment>
<dbReference type="AlphaFoldDB" id="A0A4P9VLZ1"/>
<evidence type="ECO:0000313" key="3">
    <source>
        <dbReference type="Proteomes" id="UP000257039"/>
    </source>
</evidence>